<evidence type="ECO:0000313" key="3">
    <source>
        <dbReference type="Proteomes" id="UP000663848"/>
    </source>
</evidence>
<evidence type="ECO:0000256" key="1">
    <source>
        <dbReference type="SAM" id="MobiDB-lite"/>
    </source>
</evidence>
<feature type="region of interest" description="Disordered" evidence="1">
    <location>
        <begin position="1"/>
        <end position="41"/>
    </location>
</feature>
<dbReference type="AlphaFoldDB" id="A0A822EHB4"/>
<accession>A0A822EHB4</accession>
<dbReference type="Proteomes" id="UP000663848">
    <property type="component" value="Unassembled WGS sequence"/>
</dbReference>
<feature type="non-terminal residue" evidence="2">
    <location>
        <position position="41"/>
    </location>
</feature>
<gene>
    <name evidence="2" type="ORF">QYT958_LOCUS44671</name>
</gene>
<reference evidence="2" key="1">
    <citation type="submission" date="2021-02" db="EMBL/GenBank/DDBJ databases">
        <authorList>
            <person name="Nowell W R."/>
        </authorList>
    </citation>
    <scope>NUCLEOTIDE SEQUENCE</scope>
</reference>
<sequence length="41" mass="4900">MISDTHNMANEQTKNKKLHHWFPKPDIGHAKPNDFIRHNHI</sequence>
<organism evidence="2 3">
    <name type="scientific">Rotaria socialis</name>
    <dbReference type="NCBI Taxonomy" id="392032"/>
    <lineage>
        <taxon>Eukaryota</taxon>
        <taxon>Metazoa</taxon>
        <taxon>Spiralia</taxon>
        <taxon>Gnathifera</taxon>
        <taxon>Rotifera</taxon>
        <taxon>Eurotatoria</taxon>
        <taxon>Bdelloidea</taxon>
        <taxon>Philodinida</taxon>
        <taxon>Philodinidae</taxon>
        <taxon>Rotaria</taxon>
    </lineage>
</organism>
<feature type="compositionally biased region" description="Polar residues" evidence="1">
    <location>
        <begin position="1"/>
        <end position="12"/>
    </location>
</feature>
<feature type="compositionally biased region" description="Basic and acidic residues" evidence="1">
    <location>
        <begin position="26"/>
        <end position="41"/>
    </location>
</feature>
<evidence type="ECO:0000313" key="2">
    <source>
        <dbReference type="EMBL" id="CAF5097697.1"/>
    </source>
</evidence>
<comment type="caution">
    <text evidence="2">The sequence shown here is derived from an EMBL/GenBank/DDBJ whole genome shotgun (WGS) entry which is preliminary data.</text>
</comment>
<protein>
    <submittedName>
        <fullName evidence="2">Uncharacterized protein</fullName>
    </submittedName>
</protein>
<proteinExistence type="predicted"/>
<dbReference type="EMBL" id="CAJOBR010070338">
    <property type="protein sequence ID" value="CAF5097697.1"/>
    <property type="molecule type" value="Genomic_DNA"/>
</dbReference>
<name>A0A822EHB4_9BILA</name>